<dbReference type="InterPro" id="IPR027417">
    <property type="entry name" value="P-loop_NTPase"/>
</dbReference>
<sequence>IDLTLQTSGSRHRVTGLICAALFKEQNTTQFSMASFPTIQVTEGEWTSPKQWKVLGVKIPHFFSKDPARLADYITRFETRPEDIFVVTYPKSGTTWVHEKLSGKSTIKELSAVKSKVCECLFLKSLRPTKSL</sequence>
<organism evidence="2 3">
    <name type="scientific">Porites evermanni</name>
    <dbReference type="NCBI Taxonomy" id="104178"/>
    <lineage>
        <taxon>Eukaryota</taxon>
        <taxon>Metazoa</taxon>
        <taxon>Cnidaria</taxon>
        <taxon>Anthozoa</taxon>
        <taxon>Hexacorallia</taxon>
        <taxon>Scleractinia</taxon>
        <taxon>Fungiina</taxon>
        <taxon>Poritidae</taxon>
        <taxon>Porites</taxon>
    </lineage>
</organism>
<name>A0ABN8MJQ6_9CNID</name>
<dbReference type="Pfam" id="PF00685">
    <property type="entry name" value="Sulfotransfer_1"/>
    <property type="match status" value="1"/>
</dbReference>
<feature type="domain" description="Sulfotransferase" evidence="1">
    <location>
        <begin position="81"/>
        <end position="115"/>
    </location>
</feature>
<accession>A0ABN8MJQ6</accession>
<feature type="non-terminal residue" evidence="2">
    <location>
        <position position="1"/>
    </location>
</feature>
<evidence type="ECO:0000313" key="3">
    <source>
        <dbReference type="Proteomes" id="UP001159427"/>
    </source>
</evidence>
<gene>
    <name evidence="2" type="ORF">PEVE_00036853</name>
</gene>
<dbReference type="EMBL" id="CALNXI010000596">
    <property type="protein sequence ID" value="CAH3029859.1"/>
    <property type="molecule type" value="Genomic_DNA"/>
</dbReference>
<evidence type="ECO:0000259" key="1">
    <source>
        <dbReference type="Pfam" id="PF00685"/>
    </source>
</evidence>
<reference evidence="2 3" key="1">
    <citation type="submission" date="2022-05" db="EMBL/GenBank/DDBJ databases">
        <authorList>
            <consortium name="Genoscope - CEA"/>
            <person name="William W."/>
        </authorList>
    </citation>
    <scope>NUCLEOTIDE SEQUENCE [LARGE SCALE GENOMIC DNA]</scope>
</reference>
<proteinExistence type="predicted"/>
<protein>
    <recommendedName>
        <fullName evidence="1">Sulfotransferase domain-containing protein</fullName>
    </recommendedName>
</protein>
<evidence type="ECO:0000313" key="2">
    <source>
        <dbReference type="EMBL" id="CAH3029859.1"/>
    </source>
</evidence>
<dbReference type="Gene3D" id="3.40.50.300">
    <property type="entry name" value="P-loop containing nucleotide triphosphate hydrolases"/>
    <property type="match status" value="1"/>
</dbReference>
<dbReference type="InterPro" id="IPR000863">
    <property type="entry name" value="Sulfotransferase_dom"/>
</dbReference>
<keyword evidence="3" id="KW-1185">Reference proteome</keyword>
<comment type="caution">
    <text evidence="2">The sequence shown here is derived from an EMBL/GenBank/DDBJ whole genome shotgun (WGS) entry which is preliminary data.</text>
</comment>
<dbReference type="Proteomes" id="UP001159427">
    <property type="component" value="Unassembled WGS sequence"/>
</dbReference>
<dbReference type="SUPFAM" id="SSF52540">
    <property type="entry name" value="P-loop containing nucleoside triphosphate hydrolases"/>
    <property type="match status" value="1"/>
</dbReference>